<feature type="domain" description="Methyl-accepting transducer" evidence="12">
    <location>
        <begin position="364"/>
        <end position="614"/>
    </location>
</feature>
<gene>
    <name evidence="14" type="ORF">ADM90_13460</name>
</gene>
<dbReference type="Gene3D" id="1.10.287.950">
    <property type="entry name" value="Methyl-accepting chemotaxis protein"/>
    <property type="match status" value="1"/>
</dbReference>
<evidence type="ECO:0000256" key="6">
    <source>
        <dbReference type="ARBA" id="ARBA00022989"/>
    </source>
</evidence>
<proteinExistence type="inferred from homology"/>
<feature type="domain" description="HAMP" evidence="13">
    <location>
        <begin position="293"/>
        <end position="345"/>
    </location>
</feature>
<dbReference type="CDD" id="cd12913">
    <property type="entry name" value="PDC1_MCP_like"/>
    <property type="match status" value="1"/>
</dbReference>
<dbReference type="STRING" id="33935.ADM90_13460"/>
<dbReference type="SUPFAM" id="SSF58104">
    <property type="entry name" value="Methyl-accepting chemotaxis protein (MCP) signaling domain"/>
    <property type="match status" value="1"/>
</dbReference>
<keyword evidence="3" id="KW-0488">Methylation</keyword>
<keyword evidence="8 10" id="KW-0807">Transducer</keyword>
<dbReference type="GO" id="GO:0005886">
    <property type="term" value="C:plasma membrane"/>
    <property type="evidence" value="ECO:0007669"/>
    <property type="project" value="UniProtKB-SubCell"/>
</dbReference>
<evidence type="ECO:0000259" key="12">
    <source>
        <dbReference type="PROSITE" id="PS50111"/>
    </source>
</evidence>
<dbReference type="InterPro" id="IPR004089">
    <property type="entry name" value="MCPsignal_dom"/>
</dbReference>
<dbReference type="PROSITE" id="PS50111">
    <property type="entry name" value="CHEMOTAXIS_TRANSDUC_2"/>
    <property type="match status" value="1"/>
</dbReference>
<dbReference type="GO" id="GO:0007165">
    <property type="term" value="P:signal transduction"/>
    <property type="evidence" value="ECO:0007669"/>
    <property type="project" value="UniProtKB-KW"/>
</dbReference>
<evidence type="ECO:0000256" key="7">
    <source>
        <dbReference type="ARBA" id="ARBA00023136"/>
    </source>
</evidence>
<keyword evidence="2" id="KW-1003">Cell membrane</keyword>
<evidence type="ECO:0000259" key="13">
    <source>
        <dbReference type="PROSITE" id="PS50885"/>
    </source>
</evidence>
<comment type="similarity">
    <text evidence="9">Belongs to the methyl-accepting chemotaxis (MCP) protein family.</text>
</comment>
<dbReference type="SMART" id="SM00283">
    <property type="entry name" value="MA"/>
    <property type="match status" value="1"/>
</dbReference>
<dbReference type="Pfam" id="PF00015">
    <property type="entry name" value="MCPsignal"/>
    <property type="match status" value="1"/>
</dbReference>
<dbReference type="PANTHER" id="PTHR32089:SF114">
    <property type="entry name" value="METHYL-ACCEPTING CHEMOTAXIS PROTEIN MCPB"/>
    <property type="match status" value="1"/>
</dbReference>
<dbReference type="GO" id="GO:0006935">
    <property type="term" value="P:chemotaxis"/>
    <property type="evidence" value="ECO:0007669"/>
    <property type="project" value="UniProtKB-KW"/>
</dbReference>
<dbReference type="InterPro" id="IPR029151">
    <property type="entry name" value="Sensor-like_sf"/>
</dbReference>
<dbReference type="Gene3D" id="3.30.450.20">
    <property type="entry name" value="PAS domain"/>
    <property type="match status" value="2"/>
</dbReference>
<dbReference type="Pfam" id="PF02743">
    <property type="entry name" value="dCache_1"/>
    <property type="match status" value="1"/>
</dbReference>
<keyword evidence="5 11" id="KW-0812">Transmembrane</keyword>
<evidence type="ECO:0000256" key="11">
    <source>
        <dbReference type="SAM" id="Phobius"/>
    </source>
</evidence>
<dbReference type="SMART" id="SM00304">
    <property type="entry name" value="HAMP"/>
    <property type="match status" value="1"/>
</dbReference>
<evidence type="ECO:0000256" key="1">
    <source>
        <dbReference type="ARBA" id="ARBA00004651"/>
    </source>
</evidence>
<dbReference type="AlphaFoldDB" id="A0A0M9DJ85"/>
<keyword evidence="6 11" id="KW-1133">Transmembrane helix</keyword>
<keyword evidence="4" id="KW-0145">Chemotaxis</keyword>
<dbReference type="InterPro" id="IPR033479">
    <property type="entry name" value="dCache_1"/>
</dbReference>
<dbReference type="InterPro" id="IPR003660">
    <property type="entry name" value="HAMP_dom"/>
</dbReference>
<evidence type="ECO:0000256" key="10">
    <source>
        <dbReference type="PROSITE-ProRule" id="PRU00284"/>
    </source>
</evidence>
<dbReference type="EMBL" id="LGCI01000008">
    <property type="protein sequence ID" value="KOY81999.1"/>
    <property type="molecule type" value="Genomic_DNA"/>
</dbReference>
<dbReference type="Proteomes" id="UP000037977">
    <property type="component" value="Unassembled WGS sequence"/>
</dbReference>
<keyword evidence="7 11" id="KW-0472">Membrane</keyword>
<dbReference type="Pfam" id="PF00672">
    <property type="entry name" value="HAMP"/>
    <property type="match status" value="1"/>
</dbReference>
<comment type="subcellular location">
    <subcellularLocation>
        <location evidence="1">Cell membrane</location>
        <topology evidence="1">Multi-pass membrane protein</topology>
    </subcellularLocation>
</comment>
<name>A0A0M9DJ85_9BACI</name>
<reference evidence="14 15" key="1">
    <citation type="submission" date="2015-07" db="EMBL/GenBank/DDBJ databases">
        <title>Genome sequencing project for genomic taxonomy and phylogenomics of Bacillus-like bacteria.</title>
        <authorList>
            <person name="Liu B."/>
            <person name="Wang J."/>
            <person name="Zhu Y."/>
            <person name="Liu G."/>
            <person name="Chen Q."/>
            <person name="Chen Z."/>
            <person name="Che J."/>
            <person name="Ge C."/>
            <person name="Shi H."/>
            <person name="Pan Z."/>
            <person name="Liu X."/>
        </authorList>
    </citation>
    <scope>NUCLEOTIDE SEQUENCE [LARGE SCALE GENOMIC DNA]</scope>
    <source>
        <strain evidence="14 15">DSM 54</strain>
    </source>
</reference>
<evidence type="ECO:0000256" key="5">
    <source>
        <dbReference type="ARBA" id="ARBA00022692"/>
    </source>
</evidence>
<evidence type="ECO:0008006" key="16">
    <source>
        <dbReference type="Google" id="ProtNLM"/>
    </source>
</evidence>
<comment type="caution">
    <text evidence="14">The sequence shown here is derived from an EMBL/GenBank/DDBJ whole genome shotgun (WGS) entry which is preliminary data.</text>
</comment>
<feature type="transmembrane region" description="Helical" evidence="11">
    <location>
        <begin position="273"/>
        <end position="292"/>
    </location>
</feature>
<dbReference type="PROSITE" id="PS50885">
    <property type="entry name" value="HAMP"/>
    <property type="match status" value="1"/>
</dbReference>
<dbReference type="PATRIC" id="fig|33935.3.peg.3546"/>
<evidence type="ECO:0000256" key="4">
    <source>
        <dbReference type="ARBA" id="ARBA00022500"/>
    </source>
</evidence>
<organism evidence="14 15">
    <name type="scientific">Lysinibacillus macroides</name>
    <dbReference type="NCBI Taxonomy" id="33935"/>
    <lineage>
        <taxon>Bacteria</taxon>
        <taxon>Bacillati</taxon>
        <taxon>Bacillota</taxon>
        <taxon>Bacilli</taxon>
        <taxon>Bacillales</taxon>
        <taxon>Bacillaceae</taxon>
        <taxon>Lysinibacillus</taxon>
    </lineage>
</organism>
<accession>A0A0M9DJ85</accession>
<evidence type="ECO:0000256" key="9">
    <source>
        <dbReference type="ARBA" id="ARBA00029447"/>
    </source>
</evidence>
<evidence type="ECO:0000256" key="3">
    <source>
        <dbReference type="ARBA" id="ARBA00022481"/>
    </source>
</evidence>
<protein>
    <recommendedName>
        <fullName evidence="16">Chemotaxis protein</fullName>
    </recommendedName>
</protein>
<keyword evidence="15" id="KW-1185">Reference proteome</keyword>
<evidence type="ECO:0000256" key="8">
    <source>
        <dbReference type="ARBA" id="ARBA00023224"/>
    </source>
</evidence>
<dbReference type="SUPFAM" id="SSF103190">
    <property type="entry name" value="Sensory domain-like"/>
    <property type="match status" value="1"/>
</dbReference>
<evidence type="ECO:0000313" key="14">
    <source>
        <dbReference type="EMBL" id="KOY81999.1"/>
    </source>
</evidence>
<dbReference type="CDD" id="cd12912">
    <property type="entry name" value="PDC2_MCP_like"/>
    <property type="match status" value="1"/>
</dbReference>
<evidence type="ECO:0000256" key="2">
    <source>
        <dbReference type="ARBA" id="ARBA00022475"/>
    </source>
</evidence>
<evidence type="ECO:0000313" key="15">
    <source>
        <dbReference type="Proteomes" id="UP000037977"/>
    </source>
</evidence>
<sequence length="651" mass="71672">MTLFIVGILTLSIISITEMKNKTEENVIAQSTIFVNQMSDSINNYLQQYEKGLDQLSNSRNFENLMEVENPGSHTFPTLENELSQFLDTYDDAAFIYFAFPTREMIHIPHVDLGSDFDPTSREWYKEAASNPDAVYWTNPYIDAATGDYAITAAKAVQRNGQLLGVVGISIELSALTDTILEIELGYDGYPALLDPEGSAIVHPTLSGENMMEQPFIENMYKDGKESGHLYYNDEGTDKLLLFTTLPELNWKVATFYDSKNINAAAIELRNTILFVSLATLVILFIVLYFVISRTIKPIETLKALMNSVSQGDLTVRSDIKTKDEIGELGDNFNGMIDNMNTIIAVVNGSAENVRANSESLSAVAEETSASSIEVSHAVGEIAQGAAKSAEDAETATERVDLLSQQINEITVKARTMSDIATKTGDMNKDGQGRMQELKLSFNDWEQSLRSMFEVISTLENKVKAIGGVMETITEISSQTNLLALNASIEAARAGEHGKGFAVVAEEVRKLAEQSARSTEEVKMTVQELQVESQLVTQQMSETRENFLRQSNVVNATETTFSEISMLMSEMQDSIDVVYEEIQKVAVHKDDVTETIQAMAATSQETAAACEEVSASTDEQLRAIQSVTDAAGTLVELSDKLSDAVNQFKVL</sequence>
<dbReference type="PANTHER" id="PTHR32089">
    <property type="entry name" value="METHYL-ACCEPTING CHEMOTAXIS PROTEIN MCPB"/>
    <property type="match status" value="1"/>
</dbReference>
<dbReference type="CDD" id="cd06225">
    <property type="entry name" value="HAMP"/>
    <property type="match status" value="1"/>
</dbReference>